<name>A0A4Q1QVW2_9ACTN</name>
<gene>
    <name evidence="1" type="ORF">EST54_26285</name>
</gene>
<organism evidence="1 2">
    <name type="scientific">Streptomyces sioyaensis</name>
    <dbReference type="NCBI Taxonomy" id="67364"/>
    <lineage>
        <taxon>Bacteria</taxon>
        <taxon>Bacillati</taxon>
        <taxon>Actinomycetota</taxon>
        <taxon>Actinomycetes</taxon>
        <taxon>Kitasatosporales</taxon>
        <taxon>Streptomycetaceae</taxon>
        <taxon>Streptomyces</taxon>
    </lineage>
</organism>
<feature type="non-terminal residue" evidence="1">
    <location>
        <position position="92"/>
    </location>
</feature>
<comment type="caution">
    <text evidence="1">The sequence shown here is derived from an EMBL/GenBank/DDBJ whole genome shotgun (WGS) entry which is preliminary data.</text>
</comment>
<keyword evidence="2" id="KW-1185">Reference proteome</keyword>
<protein>
    <submittedName>
        <fullName evidence="1">Uncharacterized protein</fullName>
    </submittedName>
</protein>
<reference evidence="1 2" key="1">
    <citation type="submission" date="2019-01" db="EMBL/GenBank/DDBJ databases">
        <title>Draft genome sequences of the type strain Streptomyces sioyaensis DSM 40032 and its novel strain, TM32, a thermotolerant antibiotics-producing actinobacterium.</title>
        <authorList>
            <person name="Nakaew N."/>
            <person name="Lumyong S."/>
            <person name="Sloan W.T."/>
            <person name="Sungthong R."/>
        </authorList>
    </citation>
    <scope>NUCLEOTIDE SEQUENCE [LARGE SCALE GENOMIC DNA]</scope>
    <source>
        <strain evidence="1 2">DSM 40032</strain>
    </source>
</reference>
<dbReference type="AlphaFoldDB" id="A0A4Q1QVW2"/>
<sequence length="92" mass="8482">MRGGGVRGVSHVHARVDAGGVGAGGGAGGGGGAGVPGGGRAGVGARFPVHAVMVGARLGSGQLHCPRGVLTTGRREVSGGRCVSGGGGVCRA</sequence>
<proteinExistence type="predicted"/>
<evidence type="ECO:0000313" key="2">
    <source>
        <dbReference type="Proteomes" id="UP000289482"/>
    </source>
</evidence>
<dbReference type="EMBL" id="SDIF01000101">
    <property type="protein sequence ID" value="RXS61596.1"/>
    <property type="molecule type" value="Genomic_DNA"/>
</dbReference>
<accession>A0A4Q1QVW2</accession>
<dbReference type="Proteomes" id="UP000289482">
    <property type="component" value="Unassembled WGS sequence"/>
</dbReference>
<evidence type="ECO:0000313" key="1">
    <source>
        <dbReference type="EMBL" id="RXS61596.1"/>
    </source>
</evidence>